<dbReference type="RefSeq" id="XP_016609074.1">
    <property type="nucleotide sequence ID" value="XM_016752374.1"/>
</dbReference>
<dbReference type="InParanoid" id="A0A0L0HJG4"/>
<evidence type="ECO:0000256" key="8">
    <source>
        <dbReference type="ARBA" id="ARBA00023136"/>
    </source>
</evidence>
<comment type="similarity">
    <text evidence="3">Belongs to the VTA1 family.</text>
</comment>
<dbReference type="InterPro" id="IPR023175">
    <property type="entry name" value="Vta1/CALS_N_sf"/>
</dbReference>
<dbReference type="OMA" id="AYWCEYH"/>
<dbReference type="FunCoup" id="A0A0L0HJG4">
    <property type="interactions" value="357"/>
</dbReference>
<evidence type="ECO:0008006" key="14">
    <source>
        <dbReference type="Google" id="ProtNLM"/>
    </source>
</evidence>
<keyword evidence="8" id="KW-0472">Membrane</keyword>
<dbReference type="Gene3D" id="1.25.40.270">
    <property type="entry name" value="Vacuolar protein sorting-associated protein vta1"/>
    <property type="match status" value="1"/>
</dbReference>
<evidence type="ECO:0000256" key="2">
    <source>
        <dbReference type="ARBA" id="ARBA00004496"/>
    </source>
</evidence>
<keyword evidence="7" id="KW-0653">Protein transport</keyword>
<evidence type="ECO:0000259" key="11">
    <source>
        <dbReference type="Pfam" id="PF18097"/>
    </source>
</evidence>
<dbReference type="AlphaFoldDB" id="A0A0L0HJG4"/>
<dbReference type="GeneID" id="27687595"/>
<dbReference type="GO" id="GO:0015031">
    <property type="term" value="P:protein transport"/>
    <property type="evidence" value="ECO:0007669"/>
    <property type="project" value="UniProtKB-KW"/>
</dbReference>
<dbReference type="Pfam" id="PF18097">
    <property type="entry name" value="Vta1_C"/>
    <property type="match status" value="1"/>
</dbReference>
<evidence type="ECO:0000259" key="10">
    <source>
        <dbReference type="Pfam" id="PF04652"/>
    </source>
</evidence>
<evidence type="ECO:0000313" key="12">
    <source>
        <dbReference type="EMBL" id="KND01035.1"/>
    </source>
</evidence>
<evidence type="ECO:0000256" key="1">
    <source>
        <dbReference type="ARBA" id="ARBA00004481"/>
    </source>
</evidence>
<evidence type="ECO:0000256" key="9">
    <source>
        <dbReference type="SAM" id="MobiDB-lite"/>
    </source>
</evidence>
<dbReference type="GO" id="GO:0032511">
    <property type="term" value="P:late endosome to vacuole transport via multivesicular body sorting pathway"/>
    <property type="evidence" value="ECO:0007669"/>
    <property type="project" value="InterPro"/>
</dbReference>
<dbReference type="InterPro" id="IPR039431">
    <property type="entry name" value="Vta1/CALS_N"/>
</dbReference>
<dbReference type="Proteomes" id="UP000053201">
    <property type="component" value="Unassembled WGS sequence"/>
</dbReference>
<accession>A0A0L0HJG4</accession>
<dbReference type="InterPro" id="IPR044538">
    <property type="entry name" value="Vta1-like"/>
</dbReference>
<evidence type="ECO:0000256" key="3">
    <source>
        <dbReference type="ARBA" id="ARBA00007895"/>
    </source>
</evidence>
<dbReference type="VEuPathDB" id="FungiDB:SPPG_04128"/>
<dbReference type="STRING" id="645134.A0A0L0HJG4"/>
<keyword evidence="4" id="KW-0813">Transport</keyword>
<dbReference type="Gene3D" id="1.20.5.420">
    <property type="entry name" value="Immunoglobulin FC, subunit C"/>
    <property type="match status" value="1"/>
</dbReference>
<dbReference type="eggNOG" id="KOG0917">
    <property type="taxonomic scope" value="Eukaryota"/>
</dbReference>
<organism evidence="12 13">
    <name type="scientific">Spizellomyces punctatus (strain DAOM BR117)</name>
    <dbReference type="NCBI Taxonomy" id="645134"/>
    <lineage>
        <taxon>Eukaryota</taxon>
        <taxon>Fungi</taxon>
        <taxon>Fungi incertae sedis</taxon>
        <taxon>Chytridiomycota</taxon>
        <taxon>Chytridiomycota incertae sedis</taxon>
        <taxon>Chytridiomycetes</taxon>
        <taxon>Spizellomycetales</taxon>
        <taxon>Spizellomycetaceae</taxon>
        <taxon>Spizellomyces</taxon>
    </lineage>
</organism>
<sequence>MPGNPPDELKFVNAYLQRAQELQTKEPIVAYYCKYYAAKLAIDKGGKSKEAQLFLLGLMDELEQDRKNISGNEAVTNDVVGYAHIENFALRIFTNADNEDRQGRASKKTAKTFLASSIFLELLKVFGEIDTEVQDKIRYAKFKAADIIKALREGRTPTPGMPGEQPPESAQPTAPPEPHPNFGTPYDPSYTPTQPTFDANVSHSGEASYASPSSHCPSHQTPFTGSETRPYVHPSAPSAGSGHHSPSPAPASPSSLAPKGSFEVNYKTVQAAQKHSRFAISALQYDDIPTAIDNLEQALALLRPLRKT</sequence>
<keyword evidence="13" id="KW-1185">Reference proteome</keyword>
<dbReference type="PANTHER" id="PTHR46009">
    <property type="entry name" value="VACUOLAR PROTEIN SORTING-ASSOCIATED PROTEIN VTA1 HOMOLOG"/>
    <property type="match status" value="1"/>
</dbReference>
<proteinExistence type="inferred from homology"/>
<feature type="compositionally biased region" description="Low complexity" evidence="9">
    <location>
        <begin position="233"/>
        <end position="260"/>
    </location>
</feature>
<feature type="domain" description="Vta1/callose synthase N-terminal" evidence="10">
    <location>
        <begin position="13"/>
        <end position="153"/>
    </location>
</feature>
<feature type="compositionally biased region" description="Polar residues" evidence="9">
    <location>
        <begin position="190"/>
        <end position="227"/>
    </location>
</feature>
<dbReference type="OrthoDB" id="391137at2759"/>
<dbReference type="EMBL" id="KQ257455">
    <property type="protein sequence ID" value="KND01035.1"/>
    <property type="molecule type" value="Genomic_DNA"/>
</dbReference>
<dbReference type="InterPro" id="IPR041212">
    <property type="entry name" value="Vta1_C"/>
</dbReference>
<evidence type="ECO:0000256" key="7">
    <source>
        <dbReference type="ARBA" id="ARBA00022927"/>
    </source>
</evidence>
<comment type="subcellular location">
    <subcellularLocation>
        <location evidence="2">Cytoplasm</location>
    </subcellularLocation>
    <subcellularLocation>
        <location evidence="1">Endosome membrane</location>
        <topology evidence="1">Peripheral membrane protein</topology>
    </subcellularLocation>
</comment>
<dbReference type="PANTHER" id="PTHR46009:SF1">
    <property type="entry name" value="VACUOLAR PROTEIN SORTING-ASSOCIATED PROTEIN VTA1 HOMOLOG"/>
    <property type="match status" value="1"/>
</dbReference>
<name>A0A0L0HJG4_SPIPD</name>
<feature type="domain" description="Vta1 C-terminal" evidence="11">
    <location>
        <begin position="268"/>
        <end position="303"/>
    </location>
</feature>
<evidence type="ECO:0000256" key="6">
    <source>
        <dbReference type="ARBA" id="ARBA00022753"/>
    </source>
</evidence>
<dbReference type="GO" id="GO:0010008">
    <property type="term" value="C:endosome membrane"/>
    <property type="evidence" value="ECO:0007669"/>
    <property type="project" value="UniProtKB-SubCell"/>
</dbReference>
<reference evidence="12 13" key="1">
    <citation type="submission" date="2009-08" db="EMBL/GenBank/DDBJ databases">
        <title>The Genome Sequence of Spizellomyces punctatus strain DAOM BR117.</title>
        <authorList>
            <consortium name="The Broad Institute Genome Sequencing Platform"/>
            <person name="Russ C."/>
            <person name="Cuomo C."/>
            <person name="Shea T."/>
            <person name="Young S.K."/>
            <person name="Zeng Q."/>
            <person name="Koehrsen M."/>
            <person name="Haas B."/>
            <person name="Borodovsky M."/>
            <person name="Guigo R."/>
            <person name="Alvarado L."/>
            <person name="Berlin A."/>
            <person name="Bochicchio J."/>
            <person name="Borenstein D."/>
            <person name="Chapman S."/>
            <person name="Chen Z."/>
            <person name="Engels R."/>
            <person name="Freedman E."/>
            <person name="Gellesch M."/>
            <person name="Goldberg J."/>
            <person name="Griggs A."/>
            <person name="Gujja S."/>
            <person name="Heiman D."/>
            <person name="Hepburn T."/>
            <person name="Howarth C."/>
            <person name="Jen D."/>
            <person name="Larson L."/>
            <person name="Lewis B."/>
            <person name="Mehta T."/>
            <person name="Park D."/>
            <person name="Pearson M."/>
            <person name="Roberts A."/>
            <person name="Saif S."/>
            <person name="Shenoy N."/>
            <person name="Sisk P."/>
            <person name="Stolte C."/>
            <person name="Sykes S."/>
            <person name="Thomson T."/>
            <person name="Walk T."/>
            <person name="White J."/>
            <person name="Yandava C."/>
            <person name="Burger G."/>
            <person name="Gray M.W."/>
            <person name="Holland P.W.H."/>
            <person name="King N."/>
            <person name="Lang F.B.F."/>
            <person name="Roger A.J."/>
            <person name="Ruiz-Trillo I."/>
            <person name="Lander E."/>
            <person name="Nusbaum C."/>
        </authorList>
    </citation>
    <scope>NUCLEOTIDE SEQUENCE [LARGE SCALE GENOMIC DNA]</scope>
    <source>
        <strain evidence="12 13">DAOM BR117</strain>
    </source>
</reference>
<feature type="region of interest" description="Disordered" evidence="9">
    <location>
        <begin position="154"/>
        <end position="260"/>
    </location>
</feature>
<protein>
    <recommendedName>
        <fullName evidence="14">Vta1/callose synthase N-terminal domain-containing protein</fullName>
    </recommendedName>
</protein>
<dbReference type="Pfam" id="PF04652">
    <property type="entry name" value="Vta1"/>
    <property type="match status" value="1"/>
</dbReference>
<keyword evidence="6" id="KW-0967">Endosome</keyword>
<evidence type="ECO:0000256" key="4">
    <source>
        <dbReference type="ARBA" id="ARBA00022448"/>
    </source>
</evidence>
<dbReference type="GO" id="GO:0005771">
    <property type="term" value="C:multivesicular body"/>
    <property type="evidence" value="ECO:0007669"/>
    <property type="project" value="TreeGrafter"/>
</dbReference>
<gene>
    <name evidence="12" type="ORF">SPPG_04128</name>
</gene>
<keyword evidence="5" id="KW-0963">Cytoplasm</keyword>
<evidence type="ECO:0000256" key="5">
    <source>
        <dbReference type="ARBA" id="ARBA00022490"/>
    </source>
</evidence>
<evidence type="ECO:0000313" key="13">
    <source>
        <dbReference type="Proteomes" id="UP000053201"/>
    </source>
</evidence>